<protein>
    <recommendedName>
        <fullName evidence="4">Ubiquitinyl hydrolase 1</fullName>
    </recommendedName>
</protein>
<dbReference type="GO" id="GO:0004843">
    <property type="term" value="F:cysteine-type deubiquitinase activity"/>
    <property type="evidence" value="ECO:0007669"/>
    <property type="project" value="InterPro"/>
</dbReference>
<evidence type="ECO:0000256" key="1">
    <source>
        <dbReference type="SAM" id="MobiDB-lite"/>
    </source>
</evidence>
<reference evidence="2 3" key="1">
    <citation type="submission" date="2021-12" db="EMBL/GenBank/DDBJ databases">
        <title>High titer production of polyol ester of fatty acids by Rhodotorula paludigena BS15 towards product separation-free biomass refinery.</title>
        <authorList>
            <person name="Mano J."/>
            <person name="Ono H."/>
            <person name="Tanaka T."/>
            <person name="Naito K."/>
            <person name="Sushida H."/>
            <person name="Ike M."/>
            <person name="Tokuyasu K."/>
            <person name="Kitaoka M."/>
        </authorList>
    </citation>
    <scope>NUCLEOTIDE SEQUENCE [LARGE SCALE GENOMIC DNA]</scope>
    <source>
        <strain evidence="2 3">BS15</strain>
    </source>
</reference>
<accession>A0AAV5GJB6</accession>
<dbReference type="EMBL" id="BQKY01000012">
    <property type="protein sequence ID" value="GJN92716.1"/>
    <property type="molecule type" value="Genomic_DNA"/>
</dbReference>
<organism evidence="2 3">
    <name type="scientific">Rhodotorula paludigena</name>
    <dbReference type="NCBI Taxonomy" id="86838"/>
    <lineage>
        <taxon>Eukaryota</taxon>
        <taxon>Fungi</taxon>
        <taxon>Dikarya</taxon>
        <taxon>Basidiomycota</taxon>
        <taxon>Pucciniomycotina</taxon>
        <taxon>Microbotryomycetes</taxon>
        <taxon>Sporidiobolales</taxon>
        <taxon>Sporidiobolaceae</taxon>
        <taxon>Rhodotorula</taxon>
    </lineage>
</organism>
<dbReference type="Proteomes" id="UP001342314">
    <property type="component" value="Unassembled WGS sequence"/>
</dbReference>
<evidence type="ECO:0008006" key="4">
    <source>
        <dbReference type="Google" id="ProtNLM"/>
    </source>
</evidence>
<feature type="region of interest" description="Disordered" evidence="1">
    <location>
        <begin position="444"/>
        <end position="465"/>
    </location>
</feature>
<feature type="compositionally biased region" description="Polar residues" evidence="1">
    <location>
        <begin position="403"/>
        <end position="426"/>
    </location>
</feature>
<dbReference type="InterPro" id="IPR018200">
    <property type="entry name" value="USP_CS"/>
</dbReference>
<feature type="region of interest" description="Disordered" evidence="1">
    <location>
        <begin position="386"/>
        <end position="426"/>
    </location>
</feature>
<comment type="caution">
    <text evidence="2">The sequence shown here is derived from an EMBL/GenBank/DDBJ whole genome shotgun (WGS) entry which is preliminary data.</text>
</comment>
<dbReference type="AlphaFoldDB" id="A0AAV5GJB6"/>
<dbReference type="PROSITE" id="PS00973">
    <property type="entry name" value="USP_2"/>
    <property type="match status" value="1"/>
</dbReference>
<gene>
    <name evidence="2" type="ORF">Rhopal_005751-T1</name>
</gene>
<dbReference type="SUPFAM" id="SSF54001">
    <property type="entry name" value="Cysteine proteinases"/>
    <property type="match status" value="1"/>
</dbReference>
<feature type="compositionally biased region" description="Basic and acidic residues" evidence="1">
    <location>
        <begin position="386"/>
        <end position="402"/>
    </location>
</feature>
<evidence type="ECO:0000313" key="3">
    <source>
        <dbReference type="Proteomes" id="UP001342314"/>
    </source>
</evidence>
<evidence type="ECO:0000313" key="2">
    <source>
        <dbReference type="EMBL" id="GJN92716.1"/>
    </source>
</evidence>
<sequence>MCATAAACNGVLHVPHLCNAVLTSGAGNDNKASAFAQTFPDKLREIVKAAPGLHVPQAVKHYLLCSALTWHSQYGKQDADEVLETMLGDLRSRDPVLGPNGRILCLPVSNLPQHSHQRALDAVFTPTSVALECYSCQGLTASRTHTTALFGGVLMTVLALSKPDGSRHVFNDSTVALRIKVPIATADEPKEFVLSAIIAHAGPNVWTGHYIAIMAVALEGGKGAGVRRLNDERNKWYALFEDALKASSYGSNRFEAYICIFVNPDHCVAPVPDLSTGLPSLFGVGGSASVLILPRGALPKKKAQLDCGEGGRLEDDLGPDKVYMALRSGFTSGIHGSQADAEPGWSQSLRIEALERLAAVFDDLREEDKWFDCLYCNRKRNIKDGLRRREKKQDKEDGEYSTRRQSTAPKSTKSVAKCQTGTQQTAAVPALRNTGKKLDSLKLSAISKRDSSTTQPGPRLSAPLQNINDLPADACQRVEAFIDCNGRPSALDAHIQLRCGAWGHKQADPARISDSPPLVDAALLADICAALVVLHDLFKTQQQPQNAVYRFKFNTLRLGLVAQHKVEASSKEELASRLDLLTSASSTILASAFTRYSAMHPGVKAKTLAELGVKGSAPHLNFAINLLEGLQYHPHKSGKNCANQIMTITSCNAVKQVAVDKPHLAYWHPALVDTSCIDKLYNVNILHLSFWSVIQTLNTGLRKAVASCVSRGFGYDQVTDVVL</sequence>
<name>A0AAV5GJB6_9BASI</name>
<proteinExistence type="predicted"/>
<keyword evidence="3" id="KW-1185">Reference proteome</keyword>
<dbReference type="InterPro" id="IPR038765">
    <property type="entry name" value="Papain-like_cys_pep_sf"/>
</dbReference>